<dbReference type="GO" id="GO:0019450">
    <property type="term" value="P:L-cysteine catabolic process to pyruvate"/>
    <property type="evidence" value="ECO:0007669"/>
    <property type="project" value="TreeGrafter"/>
</dbReference>
<reference evidence="3" key="2">
    <citation type="submission" date="2021-04" db="EMBL/GenBank/DDBJ databases">
        <authorList>
            <person name="Gilroy R."/>
        </authorList>
    </citation>
    <scope>NUCLEOTIDE SEQUENCE</scope>
    <source>
        <strain evidence="3">ChiBcec16-3735</strain>
    </source>
</reference>
<dbReference type="InterPro" id="IPR005130">
    <property type="entry name" value="Ser_deHydtase-like_asu"/>
</dbReference>
<sequence>MHELTELIRQDMKPALGVTEPGAIAFAVAEARRHTHGPVRRIVLRLNSGMFKNAFTCGIPGSSEVGNAHAAALGAVGADPDKGLECLDGVTPEQARQAKEMVAAGMVQVEVAGISSRIFIQATVETGEGEASVTIQDAHTHIVRITENGRTVLEEPGLAGNPEDTGEATPLIHRYTLAQLREYALTVPAEELAFIRRAFEMNLALCQAGLSSPRTTCARYLLAENGGQLISRDERATASLLCNGAIEARVLGLPQPAMSITGSGAHGIIATMPLYAAYRVQGYPEEKLLRAAALSYLVCMYIKEYSGKLSAFCGCAIAAGTGMACGLVLLRDGGEDAMARTIRNMASSITGMICDGGNQGCTMKGVVAVDAAYRSVSMAMQGVAIDPVHGINGPTPEQTMRNMGLIASPGMVGTEKTMIDILERKQKGN</sequence>
<keyword evidence="3" id="KW-0456">Lyase</keyword>
<dbReference type="HAMAP" id="MF_01845">
    <property type="entry name" value="UPF0597"/>
    <property type="match status" value="1"/>
</dbReference>
<dbReference type="PANTHER" id="PTHR30501">
    <property type="entry name" value="UPF0597 PROTEIN YHAM"/>
    <property type="match status" value="1"/>
</dbReference>
<protein>
    <recommendedName>
        <fullName evidence="1">UPF0597 protein H9725_01595</fullName>
    </recommendedName>
</protein>
<evidence type="ECO:0000313" key="4">
    <source>
        <dbReference type="Proteomes" id="UP000824065"/>
    </source>
</evidence>
<comment type="similarity">
    <text evidence="1">Belongs to the UPF0597 family.</text>
</comment>
<dbReference type="Pfam" id="PF03313">
    <property type="entry name" value="SDH_alpha"/>
    <property type="match status" value="1"/>
</dbReference>
<evidence type="ECO:0000256" key="1">
    <source>
        <dbReference type="HAMAP-Rule" id="MF_01845"/>
    </source>
</evidence>
<name>A0A9D2FDY5_9FIRM</name>
<dbReference type="AlphaFoldDB" id="A0A9D2FDY5"/>
<dbReference type="PANTHER" id="PTHR30501:SF2">
    <property type="entry name" value="UPF0597 PROTEIN YHAM"/>
    <property type="match status" value="1"/>
</dbReference>
<dbReference type="InterPro" id="IPR021144">
    <property type="entry name" value="UPF0597"/>
</dbReference>
<dbReference type="Proteomes" id="UP000824065">
    <property type="component" value="Unassembled WGS sequence"/>
</dbReference>
<dbReference type="PIRSF" id="PIRSF006054">
    <property type="entry name" value="UCP006054"/>
    <property type="match status" value="1"/>
</dbReference>
<comment type="caution">
    <text evidence="3">The sequence shown here is derived from an EMBL/GenBank/DDBJ whole genome shotgun (WGS) entry which is preliminary data.</text>
</comment>
<dbReference type="GO" id="GO:0080146">
    <property type="term" value="F:L-cysteine desulfhydrase activity"/>
    <property type="evidence" value="ECO:0007669"/>
    <property type="project" value="TreeGrafter"/>
</dbReference>
<evidence type="ECO:0000313" key="3">
    <source>
        <dbReference type="EMBL" id="HIZ57275.1"/>
    </source>
</evidence>
<accession>A0A9D2FDY5</accession>
<proteinExistence type="inferred from homology"/>
<organism evidence="3 4">
    <name type="scientific">Candidatus Faecalibacterium gallistercoris</name>
    <dbReference type="NCBI Taxonomy" id="2838579"/>
    <lineage>
        <taxon>Bacteria</taxon>
        <taxon>Bacillati</taxon>
        <taxon>Bacillota</taxon>
        <taxon>Clostridia</taxon>
        <taxon>Eubacteriales</taxon>
        <taxon>Oscillospiraceae</taxon>
        <taxon>Faecalibacterium</taxon>
    </lineage>
</organism>
<reference evidence="3" key="1">
    <citation type="journal article" date="2021" name="PeerJ">
        <title>Extensive microbial diversity within the chicken gut microbiome revealed by metagenomics and culture.</title>
        <authorList>
            <person name="Gilroy R."/>
            <person name="Ravi A."/>
            <person name="Getino M."/>
            <person name="Pursley I."/>
            <person name="Horton D.L."/>
            <person name="Alikhan N.F."/>
            <person name="Baker D."/>
            <person name="Gharbi K."/>
            <person name="Hall N."/>
            <person name="Watson M."/>
            <person name="Adriaenssens E.M."/>
            <person name="Foster-Nyarko E."/>
            <person name="Jarju S."/>
            <person name="Secka A."/>
            <person name="Antonio M."/>
            <person name="Oren A."/>
            <person name="Chaudhuri R.R."/>
            <person name="La Ragione R."/>
            <person name="Hildebrand F."/>
            <person name="Pallen M.J."/>
        </authorList>
    </citation>
    <scope>NUCLEOTIDE SEQUENCE</scope>
    <source>
        <strain evidence="3">ChiBcec16-3735</strain>
    </source>
</reference>
<evidence type="ECO:0000259" key="2">
    <source>
        <dbReference type="Pfam" id="PF03313"/>
    </source>
</evidence>
<dbReference type="EMBL" id="DXBJ01000009">
    <property type="protein sequence ID" value="HIZ57275.1"/>
    <property type="molecule type" value="Genomic_DNA"/>
</dbReference>
<gene>
    <name evidence="3" type="ORF">H9725_01595</name>
</gene>
<feature type="domain" description="Serine dehydratase-like alpha subunit" evidence="2">
    <location>
        <begin position="82"/>
        <end position="419"/>
    </location>
</feature>